<reference evidence="1 2" key="1">
    <citation type="submission" date="2012-10" db="EMBL/GenBank/DDBJ databases">
        <title>Genome sequence of Vibrio Cholerae HENC-02.</title>
        <authorList>
            <person name="Eppinger M."/>
            <person name="Hasan N.A."/>
            <person name="Sengamalay N."/>
            <person name="Hine E."/>
            <person name="Su Q."/>
            <person name="Daugherty S.C."/>
            <person name="Young S."/>
            <person name="Sadzewicz L."/>
            <person name="Tallon L."/>
            <person name="Cebula T.A."/>
            <person name="Ravel J."/>
            <person name="Colwell R.R."/>
        </authorList>
    </citation>
    <scope>NUCLEOTIDE SEQUENCE [LARGE SCALE GENOMIC DNA]</scope>
    <source>
        <strain evidence="1 2">HENC-02</strain>
    </source>
</reference>
<dbReference type="EMBL" id="AJSR01000328">
    <property type="protein sequence ID" value="EKM33343.1"/>
    <property type="molecule type" value="Genomic_DNA"/>
</dbReference>
<comment type="caution">
    <text evidence="1">The sequence shown here is derived from an EMBL/GenBank/DDBJ whole genome shotgun (WGS) entry which is preliminary data.</text>
</comment>
<proteinExistence type="predicted"/>
<feature type="non-terminal residue" evidence="1">
    <location>
        <position position="14"/>
    </location>
</feature>
<sequence>MYFGIMAFLLTIQI</sequence>
<dbReference type="Proteomes" id="UP000008367">
    <property type="component" value="Unassembled WGS sequence"/>
</dbReference>
<protein>
    <submittedName>
        <fullName evidence="1">Uncharacterized protein</fullName>
    </submittedName>
</protein>
<gene>
    <name evidence="1" type="ORF">VCHENC02_1191A</name>
</gene>
<accession>A0A454D3U6</accession>
<evidence type="ECO:0000313" key="1">
    <source>
        <dbReference type="EMBL" id="EKM33343.1"/>
    </source>
</evidence>
<name>A0A454D3U6_VIBHA</name>
<organism evidence="1 2">
    <name type="scientific">Vibrio harveyi</name>
    <name type="common">Beneckea harveyi</name>
    <dbReference type="NCBI Taxonomy" id="669"/>
    <lineage>
        <taxon>Bacteria</taxon>
        <taxon>Pseudomonadati</taxon>
        <taxon>Pseudomonadota</taxon>
        <taxon>Gammaproteobacteria</taxon>
        <taxon>Vibrionales</taxon>
        <taxon>Vibrionaceae</taxon>
        <taxon>Vibrio</taxon>
    </lineage>
</organism>
<evidence type="ECO:0000313" key="2">
    <source>
        <dbReference type="Proteomes" id="UP000008367"/>
    </source>
</evidence>